<feature type="region of interest" description="Disordered" evidence="7">
    <location>
        <begin position="69"/>
        <end position="134"/>
    </location>
</feature>
<keyword evidence="5 6" id="KW-0472">Membrane</keyword>
<reference evidence="8" key="1">
    <citation type="journal article" date="2019" name="BMC Genomics">
        <title>A new reference genome for Sorghum bicolor reveals high levels of sequence similarity between sweet and grain genotypes: implications for the genetics of sugar metabolism.</title>
        <authorList>
            <person name="Cooper E.A."/>
            <person name="Brenton Z.W."/>
            <person name="Flinn B.S."/>
            <person name="Jenkins J."/>
            <person name="Shu S."/>
            <person name="Flowers D."/>
            <person name="Luo F."/>
            <person name="Wang Y."/>
            <person name="Xia P."/>
            <person name="Barry K."/>
            <person name="Daum C."/>
            <person name="Lipzen A."/>
            <person name="Yoshinaga Y."/>
            <person name="Schmutz J."/>
            <person name="Saski C."/>
            <person name="Vermerris W."/>
            <person name="Kresovich S."/>
        </authorList>
    </citation>
    <scope>NUCLEOTIDE SEQUENCE</scope>
</reference>
<evidence type="ECO:0000256" key="7">
    <source>
        <dbReference type="SAM" id="MobiDB-lite"/>
    </source>
</evidence>
<dbReference type="Proteomes" id="UP000807115">
    <property type="component" value="Chromosome 2"/>
</dbReference>
<dbReference type="CDD" id="cd13132">
    <property type="entry name" value="MATE_eukaryotic"/>
    <property type="match status" value="1"/>
</dbReference>
<dbReference type="OrthoDB" id="2126698at2759"/>
<evidence type="ECO:0000256" key="4">
    <source>
        <dbReference type="ARBA" id="ARBA00022989"/>
    </source>
</evidence>
<feature type="transmembrane region" description="Helical" evidence="6">
    <location>
        <begin position="481"/>
        <end position="502"/>
    </location>
</feature>
<accession>A0A921RS09</accession>
<feature type="transmembrane region" description="Helical" evidence="6">
    <location>
        <begin position="523"/>
        <end position="545"/>
    </location>
</feature>
<name>A0A921RS09_SORBI</name>
<feature type="compositionally biased region" description="Gly residues" evidence="7">
    <location>
        <begin position="96"/>
        <end position="107"/>
    </location>
</feature>
<dbReference type="OMA" id="WFFVWKL"/>
<comment type="subcellular location">
    <subcellularLocation>
        <location evidence="1">Membrane</location>
        <topology evidence="1">Multi-pass membrane protein</topology>
    </subcellularLocation>
</comment>
<feature type="transmembrane region" description="Helical" evidence="6">
    <location>
        <begin position="417"/>
        <end position="435"/>
    </location>
</feature>
<feature type="transmembrane region" description="Helical" evidence="6">
    <location>
        <begin position="294"/>
        <end position="317"/>
    </location>
</feature>
<feature type="transmembrane region" description="Helical" evidence="6">
    <location>
        <begin position="323"/>
        <end position="343"/>
    </location>
</feature>
<dbReference type="InterPro" id="IPR045069">
    <property type="entry name" value="MATE_euk"/>
</dbReference>
<dbReference type="GO" id="GO:0015297">
    <property type="term" value="F:antiporter activity"/>
    <property type="evidence" value="ECO:0007669"/>
    <property type="project" value="InterPro"/>
</dbReference>
<evidence type="ECO:0000313" key="8">
    <source>
        <dbReference type="EMBL" id="KAG0545026.1"/>
    </source>
</evidence>
<feature type="transmembrane region" description="Helical" evidence="6">
    <location>
        <begin position="456"/>
        <end position="475"/>
    </location>
</feature>
<evidence type="ECO:0000256" key="3">
    <source>
        <dbReference type="ARBA" id="ARBA00022692"/>
    </source>
</evidence>
<dbReference type="Pfam" id="PF01554">
    <property type="entry name" value="MatE"/>
    <property type="match status" value="2"/>
</dbReference>
<evidence type="ECO:0000313" key="9">
    <source>
        <dbReference type="Proteomes" id="UP000807115"/>
    </source>
</evidence>
<dbReference type="KEGG" id="sbi:8080718"/>
<reference evidence="8" key="2">
    <citation type="submission" date="2020-10" db="EMBL/GenBank/DDBJ databases">
        <authorList>
            <person name="Cooper E.A."/>
            <person name="Brenton Z.W."/>
            <person name="Flinn B.S."/>
            <person name="Jenkins J."/>
            <person name="Shu S."/>
            <person name="Flowers D."/>
            <person name="Luo F."/>
            <person name="Wang Y."/>
            <person name="Xia P."/>
            <person name="Barry K."/>
            <person name="Daum C."/>
            <person name="Lipzen A."/>
            <person name="Yoshinaga Y."/>
            <person name="Schmutz J."/>
            <person name="Saski C."/>
            <person name="Vermerris W."/>
            <person name="Kresovich S."/>
        </authorList>
    </citation>
    <scope>NUCLEOTIDE SEQUENCE</scope>
</reference>
<dbReference type="GO" id="GO:0016020">
    <property type="term" value="C:membrane"/>
    <property type="evidence" value="ECO:0007669"/>
    <property type="project" value="UniProtKB-SubCell"/>
</dbReference>
<feature type="transmembrane region" description="Helical" evidence="6">
    <location>
        <begin position="152"/>
        <end position="172"/>
    </location>
</feature>
<keyword evidence="4 6" id="KW-1133">Transmembrane helix</keyword>
<comment type="similarity">
    <text evidence="2 6">Belongs to the multi antimicrobial extrusion (MATE) (TC 2.A.66.1) family.</text>
</comment>
<dbReference type="NCBIfam" id="TIGR00797">
    <property type="entry name" value="matE"/>
    <property type="match status" value="1"/>
</dbReference>
<gene>
    <name evidence="8" type="ORF">BDA96_02G326600</name>
</gene>
<feature type="transmembrane region" description="Helical" evidence="6">
    <location>
        <begin position="268"/>
        <end position="287"/>
    </location>
</feature>
<feature type="transmembrane region" description="Helical" evidence="6">
    <location>
        <begin position="192"/>
        <end position="212"/>
    </location>
</feature>
<dbReference type="PANTHER" id="PTHR11206">
    <property type="entry name" value="MULTIDRUG RESISTANCE PROTEIN"/>
    <property type="match status" value="1"/>
</dbReference>
<evidence type="ECO:0000256" key="5">
    <source>
        <dbReference type="ARBA" id="ARBA00023136"/>
    </source>
</evidence>
<organism evidence="8 9">
    <name type="scientific">Sorghum bicolor</name>
    <name type="common">Sorghum</name>
    <name type="synonym">Sorghum vulgare</name>
    <dbReference type="NCBI Taxonomy" id="4558"/>
    <lineage>
        <taxon>Eukaryota</taxon>
        <taxon>Viridiplantae</taxon>
        <taxon>Streptophyta</taxon>
        <taxon>Embryophyta</taxon>
        <taxon>Tracheophyta</taxon>
        <taxon>Spermatophyta</taxon>
        <taxon>Magnoliopsida</taxon>
        <taxon>Liliopsida</taxon>
        <taxon>Poales</taxon>
        <taxon>Poaceae</taxon>
        <taxon>PACMAD clade</taxon>
        <taxon>Panicoideae</taxon>
        <taxon>Andropogonodae</taxon>
        <taxon>Andropogoneae</taxon>
        <taxon>Sorghinae</taxon>
        <taxon>Sorghum</taxon>
    </lineage>
</organism>
<sequence length="592" mass="62361">MRQCRAAIFIFFPIHSRLHAMLRAESHLHAIIPRGRLRQRGRGRAHDISTAAAAPRFLVGSRRSAAAAGSRRLLTGGHRRRPFAASSGGTPQRAGGASGPSSDGGGSMSSSAPLLGAEEAGGGEPAPAPRPSSWSWVERVVDTAEARAQLRFAVPMVVTSMAYYGIPLVSVMFSGHLGDDVHLAGATLGNSWATVTGYAFVTGLSGALETLCGQAYGAGLYRMLGLYLQSSLIMSAAVSAAVSALWWFTEPVLLFLRQEPEVSRAAAAFVQAQVPGLFAFAFVQCLLRYLQTQSVVLPLVVCSVAPFALHVALTHLLVNVLGLGLAGAGAAVSATFWVSCLLLRAYVLRSGAFSETWEGFSAEAFKYVAPTVKLATPSAVMVCLEYWAFELLVLIAGLLPNSTVSTSLIAMCSSTEAIAYMITFGFSAAVSTRVSNEIGAGNVERAKNAVSVTMKLSVFLAVTFVLLLAFGHGPWARLFSGSATIVSAFGAIAPLMVVSIVLDSAQGVLSGVARGCGWQHLAAVTNLVAFYFVGMPLAVLFAFKLDLRARGLWAGLICGLTCQASTLLVITVRTKWSKLAEAMQEKKASYVA</sequence>
<protein>
    <recommendedName>
        <fullName evidence="6">Protein DETOXIFICATION</fullName>
    </recommendedName>
    <alternativeName>
        <fullName evidence="6">Multidrug and toxic compound extrusion protein</fullName>
    </alternativeName>
</protein>
<dbReference type="AlphaFoldDB" id="A0A921RS09"/>
<feature type="transmembrane region" description="Helical" evidence="6">
    <location>
        <begin position="224"/>
        <end position="248"/>
    </location>
</feature>
<keyword evidence="3 6" id="KW-0812">Transmembrane</keyword>
<feature type="compositionally biased region" description="Low complexity" evidence="7">
    <location>
        <begin position="108"/>
        <end position="118"/>
    </location>
</feature>
<comment type="caution">
    <text evidence="8">The sequence shown here is derived from an EMBL/GenBank/DDBJ whole genome shotgun (WGS) entry which is preliminary data.</text>
</comment>
<dbReference type="GO" id="GO:0042910">
    <property type="term" value="F:xenobiotic transmembrane transporter activity"/>
    <property type="evidence" value="ECO:0007669"/>
    <property type="project" value="InterPro"/>
</dbReference>
<dbReference type="InterPro" id="IPR002528">
    <property type="entry name" value="MATE_fam"/>
</dbReference>
<proteinExistence type="inferred from homology"/>
<evidence type="ECO:0000256" key="2">
    <source>
        <dbReference type="ARBA" id="ARBA00010199"/>
    </source>
</evidence>
<dbReference type="GO" id="GO:1990961">
    <property type="term" value="P:xenobiotic detoxification by transmembrane export across the plasma membrane"/>
    <property type="evidence" value="ECO:0007669"/>
    <property type="project" value="InterPro"/>
</dbReference>
<evidence type="ECO:0000256" key="6">
    <source>
        <dbReference type="RuleBase" id="RU004914"/>
    </source>
</evidence>
<dbReference type="Gramene" id="EER99421">
    <property type="protein sequence ID" value="EER99421"/>
    <property type="gene ID" value="SORBI_3002G311200"/>
</dbReference>
<evidence type="ECO:0000256" key="1">
    <source>
        <dbReference type="ARBA" id="ARBA00004141"/>
    </source>
</evidence>
<dbReference type="EMBL" id="CM027681">
    <property type="protein sequence ID" value="KAG0545026.1"/>
    <property type="molecule type" value="Genomic_DNA"/>
</dbReference>
<feature type="transmembrane region" description="Helical" evidence="6">
    <location>
        <begin position="551"/>
        <end position="570"/>
    </location>
</feature>